<evidence type="ECO:0000313" key="1">
    <source>
        <dbReference type="EMBL" id="GAI46756.1"/>
    </source>
</evidence>
<accession>X1PW02</accession>
<proteinExistence type="predicted"/>
<dbReference type="AlphaFoldDB" id="X1PW02"/>
<comment type="caution">
    <text evidence="1">The sequence shown here is derived from an EMBL/GenBank/DDBJ whole genome shotgun (WGS) entry which is preliminary data.</text>
</comment>
<protein>
    <submittedName>
        <fullName evidence="1">Uncharacterized protein</fullName>
    </submittedName>
</protein>
<reference evidence="1" key="1">
    <citation type="journal article" date="2014" name="Front. Microbiol.">
        <title>High frequency of phylogenetically diverse reductive dehalogenase-homologous genes in deep subseafloor sedimentary metagenomes.</title>
        <authorList>
            <person name="Kawai M."/>
            <person name="Futagami T."/>
            <person name="Toyoda A."/>
            <person name="Takaki Y."/>
            <person name="Nishi S."/>
            <person name="Hori S."/>
            <person name="Arai W."/>
            <person name="Tsubouchi T."/>
            <person name="Morono Y."/>
            <person name="Uchiyama I."/>
            <person name="Ito T."/>
            <person name="Fujiyama A."/>
            <person name="Inagaki F."/>
            <person name="Takami H."/>
        </authorList>
    </citation>
    <scope>NUCLEOTIDE SEQUENCE</scope>
    <source>
        <strain evidence="1">Expedition CK06-06</strain>
    </source>
</reference>
<name>X1PW02_9ZZZZ</name>
<organism evidence="1">
    <name type="scientific">marine sediment metagenome</name>
    <dbReference type="NCBI Taxonomy" id="412755"/>
    <lineage>
        <taxon>unclassified sequences</taxon>
        <taxon>metagenomes</taxon>
        <taxon>ecological metagenomes</taxon>
    </lineage>
</organism>
<feature type="non-terminal residue" evidence="1">
    <location>
        <position position="59"/>
    </location>
</feature>
<dbReference type="EMBL" id="BARV01042158">
    <property type="protein sequence ID" value="GAI46756.1"/>
    <property type="molecule type" value="Genomic_DNA"/>
</dbReference>
<gene>
    <name evidence="1" type="ORF">S06H3_63524</name>
</gene>
<sequence>MPSRKEIAKFFLHPILPAAKQYEGLRAYIRPEMSKSLRKNNTLNLLLIYLRLLINHIKP</sequence>